<accession>A0A8J3QZF8</accession>
<sequence>MRATLNGVDVVGVRPGAGLVGTLARAYRRAVRGGQGVVSSALVLRQGAVRVPELGQFPLPASHAWRQEPGLVDGDPLGQRSRLFAGFDRQVELFAEGVLREAAYDGGPGVAVFSPLVRHAVYEAVHEASRRDGVHAGIRHLLAAIFAEPGSAAAELAGRMWVVGHGGQLLDRQSSRYRAGDSPPNWAPQVLKVLRVLPSKTSATLDLPWRAAVATGMYFAVRRPFRRYGARYGHPIPLLIEGDAAKQAVRLGHAHTGTVEVLLSILDLHEQLHAAGAVLPESVARHNTAGQVLREHGVTLLAATVAAADSPAARQGVVDLAAVPTKGWPTAPRTSRPAPPLDPGAMRGLRSASASARRAGDPFTGTTRLLAAILGDGDDQAARLLRTLGINPDAVTAQLSIQRG</sequence>
<organism evidence="2 3">
    <name type="scientific">Rugosimonospora africana</name>
    <dbReference type="NCBI Taxonomy" id="556532"/>
    <lineage>
        <taxon>Bacteria</taxon>
        <taxon>Bacillati</taxon>
        <taxon>Actinomycetota</taxon>
        <taxon>Actinomycetes</taxon>
        <taxon>Micromonosporales</taxon>
        <taxon>Micromonosporaceae</taxon>
        <taxon>Rugosimonospora</taxon>
    </lineage>
</organism>
<evidence type="ECO:0000313" key="3">
    <source>
        <dbReference type="Proteomes" id="UP000642748"/>
    </source>
</evidence>
<dbReference type="Proteomes" id="UP000642748">
    <property type="component" value="Unassembled WGS sequence"/>
</dbReference>
<evidence type="ECO:0000313" key="2">
    <source>
        <dbReference type="EMBL" id="GIH18997.1"/>
    </source>
</evidence>
<dbReference type="SUPFAM" id="SSF81923">
    <property type="entry name" value="Double Clp-N motif"/>
    <property type="match status" value="1"/>
</dbReference>
<dbReference type="Gene3D" id="1.10.1780.10">
    <property type="entry name" value="Clp, N-terminal domain"/>
    <property type="match status" value="1"/>
</dbReference>
<dbReference type="EMBL" id="BONZ01000075">
    <property type="protein sequence ID" value="GIH18997.1"/>
    <property type="molecule type" value="Genomic_DNA"/>
</dbReference>
<keyword evidence="3" id="KW-1185">Reference proteome</keyword>
<dbReference type="AlphaFoldDB" id="A0A8J3QZF8"/>
<name>A0A8J3QZF8_9ACTN</name>
<proteinExistence type="predicted"/>
<reference evidence="2" key="1">
    <citation type="submission" date="2021-01" db="EMBL/GenBank/DDBJ databases">
        <title>Whole genome shotgun sequence of Rugosimonospora africana NBRC 104875.</title>
        <authorList>
            <person name="Komaki H."/>
            <person name="Tamura T."/>
        </authorList>
    </citation>
    <scope>NUCLEOTIDE SEQUENCE</scope>
    <source>
        <strain evidence="2">NBRC 104875</strain>
    </source>
</reference>
<feature type="region of interest" description="Disordered" evidence="1">
    <location>
        <begin position="327"/>
        <end position="360"/>
    </location>
</feature>
<gene>
    <name evidence="2" type="ORF">Raf01_71690</name>
</gene>
<dbReference type="InterPro" id="IPR036628">
    <property type="entry name" value="Clp_N_dom_sf"/>
</dbReference>
<comment type="caution">
    <text evidence="2">The sequence shown here is derived from an EMBL/GenBank/DDBJ whole genome shotgun (WGS) entry which is preliminary data.</text>
</comment>
<evidence type="ECO:0000256" key="1">
    <source>
        <dbReference type="SAM" id="MobiDB-lite"/>
    </source>
</evidence>
<protein>
    <submittedName>
        <fullName evidence="2">Uncharacterized protein</fullName>
    </submittedName>
</protein>